<dbReference type="Proteomes" id="UP000694391">
    <property type="component" value="Unplaced"/>
</dbReference>
<evidence type="ECO:0000313" key="3">
    <source>
        <dbReference type="Proteomes" id="UP000694391"/>
    </source>
</evidence>
<reference evidence="2" key="1">
    <citation type="submission" date="2025-08" db="UniProtKB">
        <authorList>
            <consortium name="Ensembl"/>
        </authorList>
    </citation>
    <scope>IDENTIFICATION</scope>
</reference>
<evidence type="ECO:0000313" key="2">
    <source>
        <dbReference type="Ensembl" id="ENSCAFP00020033809.1"/>
    </source>
</evidence>
<feature type="transmembrane region" description="Helical" evidence="1">
    <location>
        <begin position="23"/>
        <end position="42"/>
    </location>
</feature>
<keyword evidence="1" id="KW-1133">Transmembrane helix</keyword>
<name>A0A8C0LNR8_CANLU</name>
<keyword evidence="1" id="KW-0812">Transmembrane</keyword>
<protein>
    <submittedName>
        <fullName evidence="2">Uncharacterized protein</fullName>
    </submittedName>
</protein>
<keyword evidence="1" id="KW-0472">Membrane</keyword>
<keyword evidence="3" id="KW-1185">Reference proteome</keyword>
<proteinExistence type="predicted"/>
<sequence>MRPSPLSSKMAFVSTVLRSSAELVLNLILILAGMLEIISWRFTSDNSPKFRTTRKTLSMPSSSLAYTTEWLSFLK</sequence>
<evidence type="ECO:0000256" key="1">
    <source>
        <dbReference type="SAM" id="Phobius"/>
    </source>
</evidence>
<dbReference type="GeneTree" id="ENSGT00920000150742"/>
<reference evidence="2" key="2">
    <citation type="submission" date="2025-09" db="UniProtKB">
        <authorList>
            <consortium name="Ensembl"/>
        </authorList>
    </citation>
    <scope>IDENTIFICATION</scope>
</reference>
<organism evidence="2 3">
    <name type="scientific">Canis lupus dingo</name>
    <name type="common">dingo</name>
    <dbReference type="NCBI Taxonomy" id="286419"/>
    <lineage>
        <taxon>Eukaryota</taxon>
        <taxon>Metazoa</taxon>
        <taxon>Chordata</taxon>
        <taxon>Craniata</taxon>
        <taxon>Vertebrata</taxon>
        <taxon>Euteleostomi</taxon>
        <taxon>Mammalia</taxon>
        <taxon>Eutheria</taxon>
        <taxon>Laurasiatheria</taxon>
        <taxon>Carnivora</taxon>
        <taxon>Caniformia</taxon>
        <taxon>Canidae</taxon>
        <taxon>Canis</taxon>
    </lineage>
</organism>
<accession>A0A8C0LNR8</accession>
<dbReference type="Ensembl" id="ENSCAFT00020038999.1">
    <property type="protein sequence ID" value="ENSCAFP00020033809.1"/>
    <property type="gene ID" value="ENSCAFG00020026247.1"/>
</dbReference>
<dbReference type="AlphaFoldDB" id="A0A8C0LNR8"/>